<feature type="signal peptide" evidence="1">
    <location>
        <begin position="1"/>
        <end position="18"/>
    </location>
</feature>
<comment type="caution">
    <text evidence="2">The sequence shown here is derived from an EMBL/GenBank/DDBJ whole genome shotgun (WGS) entry which is preliminary data.</text>
</comment>
<organism evidence="2 3">
    <name type="scientific">Empedobacter tilapiae</name>
    <dbReference type="NCBI Taxonomy" id="2491114"/>
    <lineage>
        <taxon>Bacteria</taxon>
        <taxon>Pseudomonadati</taxon>
        <taxon>Bacteroidota</taxon>
        <taxon>Flavobacteriia</taxon>
        <taxon>Flavobacteriales</taxon>
        <taxon>Weeksellaceae</taxon>
        <taxon>Empedobacter</taxon>
    </lineage>
</organism>
<dbReference type="EMBL" id="SRPE01000012">
    <property type="protein sequence ID" value="TGN23053.1"/>
    <property type="molecule type" value="Genomic_DNA"/>
</dbReference>
<accession>A0A4Z1AUM1</accession>
<keyword evidence="1" id="KW-0732">Signal</keyword>
<gene>
    <name evidence="2" type="ORF">E4J94_15015</name>
</gene>
<keyword evidence="3" id="KW-1185">Reference proteome</keyword>
<dbReference type="AlphaFoldDB" id="A0A4Z1AUM1"/>
<evidence type="ECO:0000256" key="1">
    <source>
        <dbReference type="SAM" id="SignalP"/>
    </source>
</evidence>
<dbReference type="RefSeq" id="WP_135836611.1">
    <property type="nucleotide sequence ID" value="NZ_SRPE01000012.1"/>
</dbReference>
<dbReference type="OrthoDB" id="1246284at2"/>
<evidence type="ECO:0000313" key="3">
    <source>
        <dbReference type="Proteomes" id="UP000297998"/>
    </source>
</evidence>
<evidence type="ECO:0000313" key="2">
    <source>
        <dbReference type="EMBL" id="TGN23053.1"/>
    </source>
</evidence>
<dbReference type="Proteomes" id="UP000297998">
    <property type="component" value="Unassembled WGS sequence"/>
</dbReference>
<feature type="chain" id="PRO_5021329186" evidence="1">
    <location>
        <begin position="19"/>
        <end position="429"/>
    </location>
</feature>
<reference evidence="2 3" key="1">
    <citation type="submission" date="2019-03" db="EMBL/GenBank/DDBJ databases">
        <title>Empedobacter tilapiae sp. nov., isolated from an intestine of Nile tilapia Oreochromis niloticus.</title>
        <authorList>
            <person name="Kim Y.-O."/>
            <person name="Yoon J.-H."/>
        </authorList>
    </citation>
    <scope>NUCLEOTIDE SEQUENCE [LARGE SCALE GENOMIC DNA]</scope>
    <source>
        <strain evidence="2 3">MRS2</strain>
    </source>
</reference>
<proteinExistence type="predicted"/>
<sequence>MRKSFIILTILIFSSSYAQVGINTSNPQGIFNVDGKSTPETTNPETGIPNGLQASDDFIITSSGSVGIGTISPDPSAILDINVTNASNGNKKGFLGPKVALESNTDIITIPNPATGLLIYNLGTAGLTTEGYLYWNGVEWVKFSTRSSISPSINRLDCSLAYINPKKYEAGVPYVGTLILPYSGGNGGSYSPGAPIQSTGVTGLTATLQHGDLEFGVGQLVYTIAGTPSANSPEEATFNIDFLGQSCFATVGKNELARGESEYWDGQLPANVYGANVIFSDFLGPNQEMPTIEDTFRFDAQAYTSSNATGPVSIIPRVYNVSNKPQKFWWMGMTSIEGRGDANVILAPGGYQNLDNGMYLGYGKNMIMGTSTPGTALAYGNATEGYSFDFILEGNKWYRVEMSFTVDNMNTSSDTDNVRRWFCRITRMF</sequence>
<protein>
    <submittedName>
        <fullName evidence="2">Uncharacterized protein</fullName>
    </submittedName>
</protein>
<name>A0A4Z1AUM1_9FLAO</name>